<dbReference type="AlphaFoldDB" id="A0A1U7NKC7"/>
<organism evidence="1 2">
    <name type="scientific">Dubosiella newyorkensis</name>
    <dbReference type="NCBI Taxonomy" id="1862672"/>
    <lineage>
        <taxon>Bacteria</taxon>
        <taxon>Bacillati</taxon>
        <taxon>Bacillota</taxon>
        <taxon>Erysipelotrichia</taxon>
        <taxon>Erysipelotrichales</taxon>
        <taxon>Erysipelotrichaceae</taxon>
        <taxon>Dubosiella</taxon>
    </lineage>
</organism>
<dbReference type="SUPFAM" id="SSF159894">
    <property type="entry name" value="YgaC/TfoX-N like"/>
    <property type="match status" value="1"/>
</dbReference>
<dbReference type="GeneID" id="78276311"/>
<dbReference type="RefSeq" id="WP_076342143.1">
    <property type="nucleotide sequence ID" value="NZ_CAJTMI010000064.1"/>
</dbReference>
<dbReference type="OrthoDB" id="9803291at2"/>
<accession>A0A1U7NKC7</accession>
<dbReference type="STRING" id="1862672.BO225_10220"/>
<name>A0A1U7NKC7_9FIRM</name>
<evidence type="ECO:0000313" key="2">
    <source>
        <dbReference type="Proteomes" id="UP000186705"/>
    </source>
</evidence>
<dbReference type="EMBL" id="MPKA01000102">
    <property type="protein sequence ID" value="OLU44612.1"/>
    <property type="molecule type" value="Genomic_DNA"/>
</dbReference>
<sequence length="114" mass="12895">MATSQEFCESVIEAFSIAGTIRVRAMMGEYCVYYNDKLISDLCDGQCLLKRTPTSDALLQGGPLSYPYEGSKQLMHVFDDFDNKVLIENLLAGMWNDLPEKKSRKKNGEKNDPF</sequence>
<protein>
    <submittedName>
        <fullName evidence="1">Competence protein TfoX</fullName>
    </submittedName>
</protein>
<evidence type="ECO:0000313" key="1">
    <source>
        <dbReference type="EMBL" id="OLU44612.1"/>
    </source>
</evidence>
<keyword evidence="2" id="KW-1185">Reference proteome</keyword>
<proteinExistence type="predicted"/>
<gene>
    <name evidence="1" type="ORF">BO225_10220</name>
</gene>
<reference evidence="1 2" key="1">
    <citation type="submission" date="2016-11" db="EMBL/GenBank/DDBJ databases">
        <title>Description of two novel members of the family Erysipelotrichaceae: Ileibacterium lipovorans gen. nov., sp. nov. and Dubosiella newyorkensis, gen. nov., sp. nov.</title>
        <authorList>
            <person name="Cox L.M."/>
            <person name="Sohn J."/>
            <person name="Tyrrell K.L."/>
            <person name="Citron D.M."/>
            <person name="Lawson P.A."/>
            <person name="Patel N.B."/>
            <person name="Iizumi T."/>
            <person name="Perez-Perez G.I."/>
            <person name="Goldstein E.J."/>
            <person name="Blaser M.J."/>
        </authorList>
    </citation>
    <scope>NUCLEOTIDE SEQUENCE [LARGE SCALE GENOMIC DNA]</scope>
    <source>
        <strain evidence="1 2">NYU-BL-A4</strain>
    </source>
</reference>
<dbReference type="Proteomes" id="UP000186705">
    <property type="component" value="Unassembled WGS sequence"/>
</dbReference>
<comment type="caution">
    <text evidence="1">The sequence shown here is derived from an EMBL/GenBank/DDBJ whole genome shotgun (WGS) entry which is preliminary data.</text>
</comment>
<dbReference type="Gene3D" id="3.30.1460.30">
    <property type="entry name" value="YgaC/TfoX-N like chaperone"/>
    <property type="match status" value="1"/>
</dbReference>